<dbReference type="EMBL" id="MWMI01000001">
    <property type="protein sequence ID" value="RIB35529.1"/>
    <property type="molecule type" value="Genomic_DNA"/>
</dbReference>
<evidence type="ECO:0000259" key="3">
    <source>
        <dbReference type="Pfam" id="PF13462"/>
    </source>
</evidence>
<reference evidence="4 5" key="1">
    <citation type="journal article" date="2018" name="Syst. Appl. Microbiol.">
        <title>A new symbiotic nanoarchaeote (Candidatus Nanoclepta minutus) and its host (Zestosphaera tikiterensis gen. nov., sp. nov.) from a New Zealand hot spring.</title>
        <authorList>
            <person name="St John E."/>
            <person name="Liu Y."/>
            <person name="Podar M."/>
            <person name="Stott M.B."/>
            <person name="Meneghin J."/>
            <person name="Chen Z."/>
            <person name="Lagutin K."/>
            <person name="Mitchell K."/>
            <person name="Reysenbach A.L."/>
        </authorList>
    </citation>
    <scope>NUCLEOTIDE SEQUENCE [LARGE SCALE GENOMIC DNA]</scope>
    <source>
        <strain evidence="4">NZ3</strain>
    </source>
</reference>
<feature type="transmembrane region" description="Helical" evidence="2">
    <location>
        <begin position="12"/>
        <end position="34"/>
    </location>
</feature>
<dbReference type="SUPFAM" id="SSF52833">
    <property type="entry name" value="Thioredoxin-like"/>
    <property type="match status" value="1"/>
</dbReference>
<sequence>MAKIVITDKHILVIVFAISILSLLLGLFNTYQVYSIASSISIYNSLSTINLPFLSVLNPVYGNSSSILIFEYLDYLCPYCAKFEVETFQKLKEKYIDRGRVSYVVKNFIVHGQDAVNLALYASCIYSNNGPSEYQDFKEKIYRALYDSIFVKRNYTEFQSSLESILSGYNIERCLNNSSFVNLTMQVLSIDTNEAMVYNLEGTPGFLILIRKDLLPEEKLREVKKLLDSYKSRGMSYSMWLSSDRNYVVISFAGAMSFDFFDKFLSVI</sequence>
<name>A0A397WPV3_9ARCH</name>
<dbReference type="Pfam" id="PF13462">
    <property type="entry name" value="Thioredoxin_4"/>
    <property type="match status" value="1"/>
</dbReference>
<evidence type="ECO:0000256" key="2">
    <source>
        <dbReference type="SAM" id="Phobius"/>
    </source>
</evidence>
<evidence type="ECO:0000313" key="4">
    <source>
        <dbReference type="EMBL" id="RIB35529.1"/>
    </source>
</evidence>
<dbReference type="Gene3D" id="1.10.40.80">
    <property type="match status" value="1"/>
</dbReference>
<gene>
    <name evidence="4" type="ORF">BXU00_00255</name>
</gene>
<keyword evidence="2" id="KW-0472">Membrane</keyword>
<evidence type="ECO:0000313" key="5">
    <source>
        <dbReference type="Proteomes" id="UP000266622"/>
    </source>
</evidence>
<comment type="similarity">
    <text evidence="1">Belongs to the glutaredoxin family.</text>
</comment>
<feature type="domain" description="Thioredoxin-like fold" evidence="3">
    <location>
        <begin position="59"/>
        <end position="208"/>
    </location>
</feature>
<dbReference type="AlphaFoldDB" id="A0A397WPV3"/>
<comment type="caution">
    <text evidence="4">The sequence shown here is derived from an EMBL/GenBank/DDBJ whole genome shotgun (WGS) entry which is preliminary data.</text>
</comment>
<proteinExistence type="inferred from homology"/>
<keyword evidence="2" id="KW-0812">Transmembrane</keyword>
<dbReference type="InterPro" id="IPR012336">
    <property type="entry name" value="Thioredoxin-like_fold"/>
</dbReference>
<dbReference type="Proteomes" id="UP000266622">
    <property type="component" value="Unassembled WGS sequence"/>
</dbReference>
<accession>A0A397WPV3</accession>
<keyword evidence="2" id="KW-1133">Transmembrane helix</keyword>
<protein>
    <recommendedName>
        <fullName evidence="3">Thioredoxin-like fold domain-containing protein</fullName>
    </recommendedName>
</protein>
<dbReference type="Gene3D" id="3.40.30.10">
    <property type="entry name" value="Glutaredoxin"/>
    <property type="match status" value="1"/>
</dbReference>
<organism evidence="4 5">
    <name type="scientific">Candidatus Nanoclepta minutus</name>
    <dbReference type="NCBI Taxonomy" id="1940235"/>
    <lineage>
        <taxon>Archaea</taxon>
        <taxon>Nanobdellota</taxon>
        <taxon>Candidatus Nanoclepta</taxon>
    </lineage>
</organism>
<evidence type="ECO:0000256" key="1">
    <source>
        <dbReference type="ARBA" id="ARBA00007787"/>
    </source>
</evidence>
<dbReference type="InterPro" id="IPR036249">
    <property type="entry name" value="Thioredoxin-like_sf"/>
</dbReference>